<feature type="compositionally biased region" description="Basic and acidic residues" evidence="1">
    <location>
        <begin position="108"/>
        <end position="128"/>
    </location>
</feature>
<proteinExistence type="predicted"/>
<gene>
    <name evidence="2" type="ORF">GGX14DRAFT_613015</name>
</gene>
<dbReference type="AlphaFoldDB" id="A0AAD7E581"/>
<reference evidence="2" key="1">
    <citation type="submission" date="2023-03" db="EMBL/GenBank/DDBJ databases">
        <title>Massive genome expansion in bonnet fungi (Mycena s.s.) driven by repeated elements and novel gene families across ecological guilds.</title>
        <authorList>
            <consortium name="Lawrence Berkeley National Laboratory"/>
            <person name="Harder C.B."/>
            <person name="Miyauchi S."/>
            <person name="Viragh M."/>
            <person name="Kuo A."/>
            <person name="Thoen E."/>
            <person name="Andreopoulos B."/>
            <person name="Lu D."/>
            <person name="Skrede I."/>
            <person name="Drula E."/>
            <person name="Henrissat B."/>
            <person name="Morin E."/>
            <person name="Kohler A."/>
            <person name="Barry K."/>
            <person name="LaButti K."/>
            <person name="Morin E."/>
            <person name="Salamov A."/>
            <person name="Lipzen A."/>
            <person name="Mereny Z."/>
            <person name="Hegedus B."/>
            <person name="Baldrian P."/>
            <person name="Stursova M."/>
            <person name="Weitz H."/>
            <person name="Taylor A."/>
            <person name="Grigoriev I.V."/>
            <person name="Nagy L.G."/>
            <person name="Martin F."/>
            <person name="Kauserud H."/>
        </authorList>
    </citation>
    <scope>NUCLEOTIDE SEQUENCE</scope>
    <source>
        <strain evidence="2">9144</strain>
    </source>
</reference>
<sequence>MATVDEDIDNETLQAQIDLSLSFAQNLVSSWVKPSPKSTKSSSNVREADLKEYMRRPPRLGVGAAIPEVTSASRVTEQLRSRLSGKNKRVRGEDDEVGSKQAPDLDEEGSRGESSKKKVRIDPFDTSKTKKKGMQAHRILAPRPSSPPPDRKTAVEETSSAEFLPADAPLENAGLPSPTSRRKKHKNKDPRSAADSEANVNPAPQVSHAPDQNRVTGENAFEQQAMSDDLPVGTLAPPSPTLPSPKPNKKKKKRKNLDPLGSEGDSESSPALSKIPSSNIAYDGPTSAPKSSATSPAQANATSLICTPLSPTSPTARNQNAVFTGPILNLTGPPATEDASDEEGEPQLSPKKKRRRKKKKKSAAPGVQPQLN</sequence>
<feature type="compositionally biased region" description="Polar residues" evidence="1">
    <location>
        <begin position="213"/>
        <end position="226"/>
    </location>
</feature>
<evidence type="ECO:0000313" key="3">
    <source>
        <dbReference type="Proteomes" id="UP001219525"/>
    </source>
</evidence>
<dbReference type="EMBL" id="JARJCW010000002">
    <property type="protein sequence ID" value="KAJ7228467.1"/>
    <property type="molecule type" value="Genomic_DNA"/>
</dbReference>
<protein>
    <submittedName>
        <fullName evidence="2">Uncharacterized protein</fullName>
    </submittedName>
</protein>
<organism evidence="2 3">
    <name type="scientific">Mycena pura</name>
    <dbReference type="NCBI Taxonomy" id="153505"/>
    <lineage>
        <taxon>Eukaryota</taxon>
        <taxon>Fungi</taxon>
        <taxon>Dikarya</taxon>
        <taxon>Basidiomycota</taxon>
        <taxon>Agaricomycotina</taxon>
        <taxon>Agaricomycetes</taxon>
        <taxon>Agaricomycetidae</taxon>
        <taxon>Agaricales</taxon>
        <taxon>Marasmiineae</taxon>
        <taxon>Mycenaceae</taxon>
        <taxon>Mycena</taxon>
    </lineage>
</organism>
<feature type="region of interest" description="Disordered" evidence="1">
    <location>
        <begin position="31"/>
        <end position="372"/>
    </location>
</feature>
<feature type="compositionally biased region" description="Low complexity" evidence="1">
    <location>
        <begin position="31"/>
        <end position="43"/>
    </location>
</feature>
<name>A0AAD7E581_9AGAR</name>
<feature type="compositionally biased region" description="Polar residues" evidence="1">
    <location>
        <begin position="300"/>
        <end position="322"/>
    </location>
</feature>
<evidence type="ECO:0000313" key="2">
    <source>
        <dbReference type="EMBL" id="KAJ7228467.1"/>
    </source>
</evidence>
<evidence type="ECO:0000256" key="1">
    <source>
        <dbReference type="SAM" id="MobiDB-lite"/>
    </source>
</evidence>
<feature type="compositionally biased region" description="Pro residues" evidence="1">
    <location>
        <begin position="237"/>
        <end position="246"/>
    </location>
</feature>
<feature type="compositionally biased region" description="Basic residues" evidence="1">
    <location>
        <begin position="350"/>
        <end position="362"/>
    </location>
</feature>
<feature type="compositionally biased region" description="Polar residues" evidence="1">
    <location>
        <begin position="267"/>
        <end position="280"/>
    </location>
</feature>
<dbReference type="Pfam" id="PF11595">
    <property type="entry name" value="DUF3245"/>
    <property type="match status" value="1"/>
</dbReference>
<keyword evidence="3" id="KW-1185">Reference proteome</keyword>
<feature type="compositionally biased region" description="Low complexity" evidence="1">
    <location>
        <begin position="285"/>
        <end position="299"/>
    </location>
</feature>
<comment type="caution">
    <text evidence="2">The sequence shown here is derived from an EMBL/GenBank/DDBJ whole genome shotgun (WGS) entry which is preliminary data.</text>
</comment>
<accession>A0AAD7E581</accession>
<feature type="compositionally biased region" description="Basic and acidic residues" evidence="1">
    <location>
        <begin position="46"/>
        <end position="55"/>
    </location>
</feature>
<dbReference type="InterPro" id="IPR021641">
    <property type="entry name" value="DUF3245"/>
</dbReference>
<dbReference type="Proteomes" id="UP001219525">
    <property type="component" value="Unassembled WGS sequence"/>
</dbReference>